<name>A0ABP8UHI3_9ACTN</name>
<keyword evidence="1" id="KW-0805">Transcription regulation</keyword>
<dbReference type="PROSITE" id="PS00519">
    <property type="entry name" value="HTH_ASNC_1"/>
    <property type="match status" value="1"/>
</dbReference>
<evidence type="ECO:0000259" key="4">
    <source>
        <dbReference type="PROSITE" id="PS50956"/>
    </source>
</evidence>
<keyword evidence="2" id="KW-0238">DNA-binding</keyword>
<evidence type="ECO:0000313" key="5">
    <source>
        <dbReference type="EMBL" id="GAA4632111.1"/>
    </source>
</evidence>
<dbReference type="RefSeq" id="WP_345435109.1">
    <property type="nucleotide sequence ID" value="NZ_BAABHK010000010.1"/>
</dbReference>
<dbReference type="CDD" id="cd00090">
    <property type="entry name" value="HTH_ARSR"/>
    <property type="match status" value="1"/>
</dbReference>
<dbReference type="InterPro" id="IPR011008">
    <property type="entry name" value="Dimeric_a/b-barrel"/>
</dbReference>
<dbReference type="InterPro" id="IPR000485">
    <property type="entry name" value="AsnC-type_HTH_dom"/>
</dbReference>
<dbReference type="InterPro" id="IPR019887">
    <property type="entry name" value="Tscrpt_reg_AsnC/Lrp_C"/>
</dbReference>
<comment type="caution">
    <text evidence="5">The sequence shown here is derived from an EMBL/GenBank/DDBJ whole genome shotgun (WGS) entry which is preliminary data.</text>
</comment>
<dbReference type="PANTHER" id="PTHR30154">
    <property type="entry name" value="LEUCINE-RESPONSIVE REGULATORY PROTEIN"/>
    <property type="match status" value="1"/>
</dbReference>
<dbReference type="Gene3D" id="3.30.70.920">
    <property type="match status" value="1"/>
</dbReference>
<dbReference type="Gene3D" id="1.10.10.10">
    <property type="entry name" value="Winged helix-like DNA-binding domain superfamily/Winged helix DNA-binding domain"/>
    <property type="match status" value="1"/>
</dbReference>
<feature type="domain" description="HTH asnC-type" evidence="4">
    <location>
        <begin position="17"/>
        <end position="78"/>
    </location>
</feature>
<dbReference type="InterPro" id="IPR019888">
    <property type="entry name" value="Tscrpt_reg_AsnC-like"/>
</dbReference>
<dbReference type="PROSITE" id="PS50956">
    <property type="entry name" value="HTH_ASNC_2"/>
    <property type="match status" value="1"/>
</dbReference>
<reference evidence="6" key="1">
    <citation type="journal article" date="2019" name="Int. J. Syst. Evol. Microbiol.">
        <title>The Global Catalogue of Microorganisms (GCM) 10K type strain sequencing project: providing services to taxonomists for standard genome sequencing and annotation.</title>
        <authorList>
            <consortium name="The Broad Institute Genomics Platform"/>
            <consortium name="The Broad Institute Genome Sequencing Center for Infectious Disease"/>
            <person name="Wu L."/>
            <person name="Ma J."/>
        </authorList>
    </citation>
    <scope>NUCLEOTIDE SEQUENCE [LARGE SCALE GENOMIC DNA]</scope>
    <source>
        <strain evidence="6">JCM 17939</strain>
    </source>
</reference>
<dbReference type="PRINTS" id="PR00033">
    <property type="entry name" value="HTHASNC"/>
</dbReference>
<dbReference type="InterPro" id="IPR036388">
    <property type="entry name" value="WH-like_DNA-bd_sf"/>
</dbReference>
<dbReference type="SUPFAM" id="SSF54909">
    <property type="entry name" value="Dimeric alpha+beta barrel"/>
    <property type="match status" value="1"/>
</dbReference>
<dbReference type="Proteomes" id="UP001501442">
    <property type="component" value="Unassembled WGS sequence"/>
</dbReference>
<keyword evidence="6" id="KW-1185">Reference proteome</keyword>
<evidence type="ECO:0000256" key="2">
    <source>
        <dbReference type="ARBA" id="ARBA00023125"/>
    </source>
</evidence>
<dbReference type="InterPro" id="IPR019885">
    <property type="entry name" value="Tscrpt_reg_HTH_AsnC-type_CS"/>
</dbReference>
<dbReference type="Pfam" id="PF13412">
    <property type="entry name" value="HTH_24"/>
    <property type="match status" value="1"/>
</dbReference>
<dbReference type="EMBL" id="BAABHK010000010">
    <property type="protein sequence ID" value="GAA4632111.1"/>
    <property type="molecule type" value="Genomic_DNA"/>
</dbReference>
<proteinExistence type="predicted"/>
<dbReference type="SMART" id="SM00344">
    <property type="entry name" value="HTH_ASNC"/>
    <property type="match status" value="1"/>
</dbReference>
<evidence type="ECO:0000256" key="3">
    <source>
        <dbReference type="ARBA" id="ARBA00023163"/>
    </source>
</evidence>
<dbReference type="PANTHER" id="PTHR30154:SF53">
    <property type="entry name" value="HTH-TYPE TRANSCRIPTIONAL REGULATOR LRPC"/>
    <property type="match status" value="1"/>
</dbReference>
<dbReference type="InterPro" id="IPR036390">
    <property type="entry name" value="WH_DNA-bd_sf"/>
</dbReference>
<keyword evidence="3" id="KW-0804">Transcription</keyword>
<protein>
    <submittedName>
        <fullName evidence="5">Lrp/AsnC family transcriptional regulator</fullName>
    </submittedName>
</protein>
<accession>A0ABP8UHI3</accession>
<organism evidence="5 6">
    <name type="scientific">Actinoallomurus vinaceus</name>
    <dbReference type="NCBI Taxonomy" id="1080074"/>
    <lineage>
        <taxon>Bacteria</taxon>
        <taxon>Bacillati</taxon>
        <taxon>Actinomycetota</taxon>
        <taxon>Actinomycetes</taxon>
        <taxon>Streptosporangiales</taxon>
        <taxon>Thermomonosporaceae</taxon>
        <taxon>Actinoallomurus</taxon>
    </lineage>
</organism>
<evidence type="ECO:0000313" key="6">
    <source>
        <dbReference type="Proteomes" id="UP001501442"/>
    </source>
</evidence>
<sequence length="164" mass="18263">MANRRPRPGRAYEAKDLDGTDLRILSELQADARVSIAELSRRVGLSAPAVTDRIRRLEDTGVITGYRAEVDPRALGFPVTVMVRINPAVRELPRIAKIAEEIPEIVECYRITGDDCFFFIAHLRSVDRLEPILDRFAPYGRTTTSLIHAATVPRRPLPVDGTGS</sequence>
<evidence type="ECO:0000256" key="1">
    <source>
        <dbReference type="ARBA" id="ARBA00023015"/>
    </source>
</evidence>
<dbReference type="SUPFAM" id="SSF46785">
    <property type="entry name" value="Winged helix' DNA-binding domain"/>
    <property type="match status" value="1"/>
</dbReference>
<gene>
    <name evidence="5" type="ORF">GCM10023196_064210</name>
</gene>
<dbReference type="InterPro" id="IPR011991">
    <property type="entry name" value="ArsR-like_HTH"/>
</dbReference>
<dbReference type="Pfam" id="PF01037">
    <property type="entry name" value="AsnC_trans_reg"/>
    <property type="match status" value="1"/>
</dbReference>